<gene>
    <name evidence="3" type="ORF">D7M11_01455</name>
</gene>
<dbReference type="Pfam" id="PF13625">
    <property type="entry name" value="Helicase_C_3"/>
    <property type="match status" value="1"/>
</dbReference>
<evidence type="ECO:0000313" key="4">
    <source>
        <dbReference type="Proteomes" id="UP000282311"/>
    </source>
</evidence>
<evidence type="ECO:0000259" key="2">
    <source>
        <dbReference type="Pfam" id="PF13625"/>
    </source>
</evidence>
<name>A0A3B0CUJ7_9BACL</name>
<organism evidence="3 4">
    <name type="scientific">Paenibacillus ginsengarvi</name>
    <dbReference type="NCBI Taxonomy" id="400777"/>
    <lineage>
        <taxon>Bacteria</taxon>
        <taxon>Bacillati</taxon>
        <taxon>Bacillota</taxon>
        <taxon>Bacilli</taxon>
        <taxon>Bacillales</taxon>
        <taxon>Paenibacillaceae</taxon>
        <taxon>Paenibacillus</taxon>
    </lineage>
</organism>
<dbReference type="EMBL" id="RBAH01000001">
    <property type="protein sequence ID" value="RKN86657.1"/>
    <property type="molecule type" value="Genomic_DNA"/>
</dbReference>
<accession>A0A3B0CUJ7</accession>
<protein>
    <recommendedName>
        <fullName evidence="2">Helicase XPB/Ssl2 N-terminal domain-containing protein</fullName>
    </recommendedName>
</protein>
<proteinExistence type="predicted"/>
<evidence type="ECO:0000313" key="3">
    <source>
        <dbReference type="EMBL" id="RKN86657.1"/>
    </source>
</evidence>
<dbReference type="InterPro" id="IPR032830">
    <property type="entry name" value="XPB/Ssl2_N"/>
</dbReference>
<dbReference type="RefSeq" id="WP_120745363.1">
    <property type="nucleotide sequence ID" value="NZ_RBAH01000001.1"/>
</dbReference>
<dbReference type="Proteomes" id="UP000282311">
    <property type="component" value="Unassembled WGS sequence"/>
</dbReference>
<feature type="region of interest" description="Disordered" evidence="1">
    <location>
        <begin position="511"/>
        <end position="537"/>
    </location>
</feature>
<reference evidence="3 4" key="1">
    <citation type="journal article" date="2007" name="Int. J. Syst. Evol. Microbiol.">
        <title>Paenibacillus ginsengarvi sp. nov., isolated from soil from ginseng cultivation.</title>
        <authorList>
            <person name="Yoon M.H."/>
            <person name="Ten L.N."/>
            <person name="Im W.T."/>
        </authorList>
    </citation>
    <scope>NUCLEOTIDE SEQUENCE [LARGE SCALE GENOMIC DNA]</scope>
    <source>
        <strain evidence="3 4">KCTC 13059</strain>
    </source>
</reference>
<comment type="caution">
    <text evidence="3">The sequence shown here is derived from an EMBL/GenBank/DDBJ whole genome shotgun (WGS) entry which is preliminary data.</text>
</comment>
<dbReference type="OrthoDB" id="2987331at2"/>
<feature type="domain" description="Helicase XPB/Ssl2 N-terminal" evidence="2">
    <location>
        <begin position="368"/>
        <end position="487"/>
    </location>
</feature>
<keyword evidence="4" id="KW-1185">Reference proteome</keyword>
<sequence>MKLAELLEGMPEALRTEIGDKYGWDGRGAELGQRLRSPEEIGKQNASLYDLERSTLTLLLRRFGCAPFDYAKLEKAGQKELSGAAIKVGLIRLSRKGIVFALRRKWGETDYVLPEDTFAIWRALLLPCDEKELLYAGGDAATDSEYRPGMAAYLLFALSYLAKEDVTITQKGGLHKRHAGRLSAIVPIPDSEAAAEANGGSAAVSLLLTAAQRLGLLEQKNDRLTVSPGGLNDWFARTEARMNSRLYDEWKRSCGLLEHTWLQHACCLLERLPEESWISIASVCAQLKEVGPLSSGAIVTTGADESGHQAERLSSTIRSLAAWGWAETGCSPSGERLFRWIRKPGPFEEDIDCKPDAGAMPPVPAATLFVQPDFELIATPDCKYDVRWELEMIAQRVRHEHIAVYRITRESMLRAFDEGRTAEQTVAFLEKHAKFGVPDHVRTSILQWGDQQSQLQIETKTVLTFRDERTAQNVLRDEHIGQWLGEALGPAVWEVRADKAEELRAYLTRSGYSPGSKKRNSGEAASPRTAWSGDEGEGVSAVKAAGGRATDYKGLIYSKPAVKYYDSERIFSKVEDVYPGLQEIPPMWLKDCRTYHLSTRKEIVQKALEWKALLKLRTSGRDTVLIPVRMDGTRDDWAVTGFEQAAEVRLAPDGWEEMQLILPGIND</sequence>
<dbReference type="AlphaFoldDB" id="A0A3B0CUJ7"/>
<evidence type="ECO:0000256" key="1">
    <source>
        <dbReference type="SAM" id="MobiDB-lite"/>
    </source>
</evidence>